<dbReference type="SUPFAM" id="SSF55174">
    <property type="entry name" value="Alpha-L RNA-binding motif"/>
    <property type="match status" value="1"/>
</dbReference>
<dbReference type="InterPro" id="IPR006224">
    <property type="entry name" value="PsdUridine_synth_RluA-like_CS"/>
</dbReference>
<evidence type="ECO:0000256" key="1">
    <source>
        <dbReference type="ARBA" id="ARBA00010876"/>
    </source>
</evidence>
<comment type="caution">
    <text evidence="7">The sequence shown here is derived from an EMBL/GenBank/DDBJ whole genome shotgun (WGS) entry which is preliminary data.</text>
</comment>
<dbReference type="PANTHER" id="PTHR21600">
    <property type="entry name" value="MITOCHONDRIAL RNA PSEUDOURIDINE SYNTHASE"/>
    <property type="match status" value="1"/>
</dbReference>
<feature type="domain" description="RNA-binding S4" evidence="6">
    <location>
        <begin position="13"/>
        <end position="80"/>
    </location>
</feature>
<sequence>MEIKKIISEVNGVRLDKFLTDYFQEEYNFSRSLVQKYIKDGMVSVNDEIVTNNYNVLLDDDIAVTIPDPKTLDVKPEDIPFEIVFEDDDLIVLNKPNGLVVHPAPGNETGTLVNGLLFKIKKLSSISGVMRPGIVHRLDRFTTGLMIVAKSDEAHKKLVEMLKNSEIKKIYRGIVHGVIHEKDARIEMPIGRHAGDRKKMAVTSKNSKNAITNFHVLDTFAKFSLVEFDIETGRTHQIRVHMAAIDHPILGDPLYASKADAKEPFGQYLHSYQLEFIHPITNKKMLFKCEPPKEFIDKINELER</sequence>
<dbReference type="Gene3D" id="3.30.2350.10">
    <property type="entry name" value="Pseudouridine synthase"/>
    <property type="match status" value="1"/>
</dbReference>
<proteinExistence type="inferred from homology"/>
<dbReference type="SMART" id="SM00363">
    <property type="entry name" value="S4"/>
    <property type="match status" value="1"/>
</dbReference>
<reference evidence="7" key="1">
    <citation type="journal article" date="2023" name="G3 (Bethesda)">
        <title>Whole genome assemblies of Zophobas morio and Tenebrio molitor.</title>
        <authorList>
            <person name="Kaur S."/>
            <person name="Stinson S.A."/>
            <person name="diCenzo G.C."/>
        </authorList>
    </citation>
    <scope>NUCLEOTIDE SEQUENCE</scope>
    <source>
        <strain evidence="7">QUZm001</strain>
    </source>
</reference>
<evidence type="ECO:0000313" key="7">
    <source>
        <dbReference type="EMBL" id="KAJ3630047.1"/>
    </source>
</evidence>
<dbReference type="GO" id="GO:0000455">
    <property type="term" value="P:enzyme-directed rRNA pseudouridine synthesis"/>
    <property type="evidence" value="ECO:0007669"/>
    <property type="project" value="TreeGrafter"/>
</dbReference>
<dbReference type="Proteomes" id="UP001168821">
    <property type="component" value="Unassembled WGS sequence"/>
</dbReference>
<organism evidence="7 8">
    <name type="scientific">Zophobas morio</name>
    <dbReference type="NCBI Taxonomy" id="2755281"/>
    <lineage>
        <taxon>Eukaryota</taxon>
        <taxon>Metazoa</taxon>
        <taxon>Ecdysozoa</taxon>
        <taxon>Arthropoda</taxon>
        <taxon>Hexapoda</taxon>
        <taxon>Insecta</taxon>
        <taxon>Pterygota</taxon>
        <taxon>Neoptera</taxon>
        <taxon>Endopterygota</taxon>
        <taxon>Coleoptera</taxon>
        <taxon>Polyphaga</taxon>
        <taxon>Cucujiformia</taxon>
        <taxon>Tenebrionidae</taxon>
        <taxon>Zophobas</taxon>
    </lineage>
</organism>
<evidence type="ECO:0000259" key="6">
    <source>
        <dbReference type="SMART" id="SM00363"/>
    </source>
</evidence>
<dbReference type="CDD" id="cd00165">
    <property type="entry name" value="S4"/>
    <property type="match status" value="1"/>
</dbReference>
<feature type="active site" evidence="3">
    <location>
        <position position="139"/>
    </location>
</feature>
<comment type="similarity">
    <text evidence="1 5">Belongs to the pseudouridine synthase RluA family.</text>
</comment>
<evidence type="ECO:0000313" key="8">
    <source>
        <dbReference type="Proteomes" id="UP001168821"/>
    </source>
</evidence>
<dbReference type="SUPFAM" id="SSF55120">
    <property type="entry name" value="Pseudouridine synthase"/>
    <property type="match status" value="1"/>
</dbReference>
<comment type="function">
    <text evidence="5">Responsible for synthesis of pseudouridine from uracil.</text>
</comment>
<keyword evidence="8" id="KW-1185">Reference proteome</keyword>
<gene>
    <name evidence="7" type="ORF">Zmor_027122</name>
</gene>
<dbReference type="GO" id="GO:0003723">
    <property type="term" value="F:RNA binding"/>
    <property type="evidence" value="ECO:0007669"/>
    <property type="project" value="UniProtKB-KW"/>
</dbReference>
<dbReference type="EC" id="5.4.99.-" evidence="5"/>
<dbReference type="Pfam" id="PF01479">
    <property type="entry name" value="S4"/>
    <property type="match status" value="1"/>
</dbReference>
<dbReference type="InterPro" id="IPR036986">
    <property type="entry name" value="S4_RNA-bd_sf"/>
</dbReference>
<dbReference type="InterPro" id="IPR006225">
    <property type="entry name" value="PsdUridine_synth_RluC/D"/>
</dbReference>
<dbReference type="Pfam" id="PF00849">
    <property type="entry name" value="PseudoU_synth_2"/>
    <property type="match status" value="1"/>
</dbReference>
<dbReference type="PROSITE" id="PS01129">
    <property type="entry name" value="PSI_RLU"/>
    <property type="match status" value="1"/>
</dbReference>
<dbReference type="NCBIfam" id="TIGR00005">
    <property type="entry name" value="rluA_subfam"/>
    <property type="match status" value="1"/>
</dbReference>
<dbReference type="PANTHER" id="PTHR21600:SF44">
    <property type="entry name" value="RIBOSOMAL LARGE SUBUNIT PSEUDOURIDINE SYNTHASE D"/>
    <property type="match status" value="1"/>
</dbReference>
<dbReference type="AlphaFoldDB" id="A0AA38HJG4"/>
<evidence type="ECO:0000256" key="2">
    <source>
        <dbReference type="ARBA" id="ARBA00023235"/>
    </source>
</evidence>
<name>A0AA38HJG4_9CUCU</name>
<dbReference type="CDD" id="cd02869">
    <property type="entry name" value="PseudoU_synth_RluA_like"/>
    <property type="match status" value="1"/>
</dbReference>
<evidence type="ECO:0000256" key="4">
    <source>
        <dbReference type="PROSITE-ProRule" id="PRU00182"/>
    </source>
</evidence>
<dbReference type="GO" id="GO:0009982">
    <property type="term" value="F:pseudouridine synthase activity"/>
    <property type="evidence" value="ECO:0007669"/>
    <property type="project" value="InterPro"/>
</dbReference>
<keyword evidence="2 5" id="KW-0413">Isomerase</keyword>
<comment type="catalytic activity">
    <reaction evidence="5">
        <text>a uridine in RNA = a pseudouridine in RNA</text>
        <dbReference type="Rhea" id="RHEA:48348"/>
        <dbReference type="Rhea" id="RHEA-COMP:12068"/>
        <dbReference type="Rhea" id="RHEA-COMP:12069"/>
        <dbReference type="ChEBI" id="CHEBI:65314"/>
        <dbReference type="ChEBI" id="CHEBI:65315"/>
    </reaction>
</comment>
<keyword evidence="4" id="KW-0694">RNA-binding</keyword>
<dbReference type="Gene3D" id="3.10.290.10">
    <property type="entry name" value="RNA-binding S4 domain"/>
    <property type="match status" value="1"/>
</dbReference>
<dbReference type="EMBL" id="JALNTZ010000880">
    <property type="protein sequence ID" value="KAJ3630047.1"/>
    <property type="molecule type" value="Genomic_DNA"/>
</dbReference>
<dbReference type="InterPro" id="IPR006145">
    <property type="entry name" value="PsdUridine_synth_RsuA/RluA"/>
</dbReference>
<dbReference type="InterPro" id="IPR020103">
    <property type="entry name" value="PsdUridine_synth_cat_dom_sf"/>
</dbReference>
<dbReference type="PROSITE" id="PS50889">
    <property type="entry name" value="S4"/>
    <property type="match status" value="1"/>
</dbReference>
<protein>
    <recommendedName>
        <fullName evidence="5">Pseudouridine synthase</fullName>
        <ecNumber evidence="5">5.4.99.-</ecNumber>
    </recommendedName>
</protein>
<evidence type="ECO:0000256" key="5">
    <source>
        <dbReference type="RuleBase" id="RU362028"/>
    </source>
</evidence>
<accession>A0AA38HJG4</accession>
<evidence type="ECO:0000256" key="3">
    <source>
        <dbReference type="PIRSR" id="PIRSR606225-1"/>
    </source>
</evidence>
<dbReference type="InterPro" id="IPR002942">
    <property type="entry name" value="S4_RNA-bd"/>
</dbReference>
<dbReference type="InterPro" id="IPR050188">
    <property type="entry name" value="RluA_PseudoU_synthase"/>
</dbReference>